<evidence type="ECO:0000313" key="2">
    <source>
        <dbReference type="EMBL" id="QJH93438.1"/>
    </source>
</evidence>
<accession>A0A6H1Z9K9</accession>
<reference evidence="1" key="1">
    <citation type="submission" date="2020-03" db="EMBL/GenBank/DDBJ databases">
        <title>The deep terrestrial virosphere.</title>
        <authorList>
            <person name="Holmfeldt K."/>
            <person name="Nilsson E."/>
            <person name="Simone D."/>
            <person name="Lopez-Fernandez M."/>
            <person name="Wu X."/>
            <person name="de Brujin I."/>
            <person name="Lundin D."/>
            <person name="Andersson A."/>
            <person name="Bertilsson S."/>
            <person name="Dopson M."/>
        </authorList>
    </citation>
    <scope>NUCLEOTIDE SEQUENCE</scope>
    <source>
        <strain evidence="1">TM448A00064</strain>
        <strain evidence="2">TM448B00061</strain>
    </source>
</reference>
<dbReference type="EMBL" id="MT143971">
    <property type="protein sequence ID" value="QJA43870.1"/>
    <property type="molecule type" value="Genomic_DNA"/>
</dbReference>
<sequence>MDRNNYGYKQLVTEGELDGSFTDCETAERNLPSEAGHAQVAVGSAPFDADVLGGISTGLVVTGIGTDTVNVSTGVARDNSGRRISIGAATVKATMTGDTTEGDLTDATGDGADIALSCCPVGRRIICSLFAVYDEHQSDARTDGIGVPYYFDEAESFHFHLAIGLSFPNPPVALMSRASLANGKVLLTDLLLENVAGTMQVIAILGTSQLWDLQGAWYADLEGRRSDVVALDQAVVWPLYSAENTELRMGSAREALAKLVWQLQSTTDGLGDDLLGAIAKVAGTGGYQALDTSRNQGASTVNTQLQALLNLFQYALFNGGANILQPVAGKNGLVCTPSALDDDKAILHLLTQPLFGYHTTLGRKYGHKSSPHEFFEDFMYAIDTAGGWTNQDAAGWGVNVGAATLVDMPGGVLSLAAAAGVEAWLATGFNPTAGNARGWWEAGGPVRALFMVRLQIPAPAHNANTHFEVGFYNGTLAHGGVPGVAPDGVFIRHDPTSPGDIYGVIHEVGGTEDLTGAPLISLAADTWTTIRCVVLEDLAGPLTQVAFQVDNGSFEVLAQTTGIITPGVGYCLGAWVGDGAAGTAEIYLDQLHASDRELQSDML</sequence>
<protein>
    <submittedName>
        <fullName evidence="1">Uncharacterized protein</fullName>
    </submittedName>
</protein>
<dbReference type="AlphaFoldDB" id="A0A6H1Z9K9"/>
<proteinExistence type="predicted"/>
<dbReference type="EMBL" id="MT144588">
    <property type="protein sequence ID" value="QJH93438.1"/>
    <property type="molecule type" value="Genomic_DNA"/>
</dbReference>
<organism evidence="1">
    <name type="scientific">viral metagenome</name>
    <dbReference type="NCBI Taxonomy" id="1070528"/>
    <lineage>
        <taxon>unclassified sequences</taxon>
        <taxon>metagenomes</taxon>
        <taxon>organismal metagenomes</taxon>
    </lineage>
</organism>
<evidence type="ECO:0000313" key="1">
    <source>
        <dbReference type="EMBL" id="QJA43870.1"/>
    </source>
</evidence>
<name>A0A6H1Z9K9_9ZZZZ</name>
<gene>
    <name evidence="1" type="ORF">TM448A00064_0049</name>
    <name evidence="2" type="ORF">TM448B00061_0058</name>
</gene>